<dbReference type="EMBL" id="LSSL01001251">
    <property type="protein sequence ID" value="OLY82776.1"/>
    <property type="molecule type" value="Genomic_DNA"/>
</dbReference>
<evidence type="ECO:0000313" key="2">
    <source>
        <dbReference type="Proteomes" id="UP000187455"/>
    </source>
</evidence>
<organism evidence="1 2">
    <name type="scientific">Smittium mucronatum</name>
    <dbReference type="NCBI Taxonomy" id="133383"/>
    <lineage>
        <taxon>Eukaryota</taxon>
        <taxon>Fungi</taxon>
        <taxon>Fungi incertae sedis</taxon>
        <taxon>Zoopagomycota</taxon>
        <taxon>Kickxellomycotina</taxon>
        <taxon>Harpellomycetes</taxon>
        <taxon>Harpellales</taxon>
        <taxon>Legeriomycetaceae</taxon>
        <taxon>Smittium</taxon>
    </lineage>
</organism>
<sequence>MCIQSERRFGQVILDPSENFVLTKVMIEDQNPCYIISLSGTPATDAIMAPIALDLGKWACLRFDIKSINPIIRLPIFSWSTGVE</sequence>
<comment type="caution">
    <text evidence="1">The sequence shown here is derived from an EMBL/GenBank/DDBJ whole genome shotgun (WGS) entry which is preliminary data.</text>
</comment>
<dbReference type="Proteomes" id="UP000187455">
    <property type="component" value="Unassembled WGS sequence"/>
</dbReference>
<dbReference type="AlphaFoldDB" id="A0A1R0H0W6"/>
<evidence type="ECO:0000313" key="1">
    <source>
        <dbReference type="EMBL" id="OLY82776.1"/>
    </source>
</evidence>
<protein>
    <submittedName>
        <fullName evidence="1">Uncharacterized protein</fullName>
    </submittedName>
</protein>
<keyword evidence="2" id="KW-1185">Reference proteome</keyword>
<name>A0A1R0H0W6_9FUNG</name>
<accession>A0A1R0H0W6</accession>
<reference evidence="1 2" key="1">
    <citation type="journal article" date="2016" name="Mol. Biol. Evol.">
        <title>Genome-Wide Survey of Gut Fungi (Harpellales) Reveals the First Horizontally Transferred Ubiquitin Gene from a Mosquito Host.</title>
        <authorList>
            <person name="Wang Y."/>
            <person name="White M.M."/>
            <person name="Kvist S."/>
            <person name="Moncalvo J.M."/>
        </authorList>
    </citation>
    <scope>NUCLEOTIDE SEQUENCE [LARGE SCALE GENOMIC DNA]</scope>
    <source>
        <strain evidence="1 2">ALG-7-W6</strain>
    </source>
</reference>
<proteinExistence type="predicted"/>
<gene>
    <name evidence="1" type="ORF">AYI68_g3095</name>
</gene>